<dbReference type="EMBL" id="JBHUDZ010000018">
    <property type="protein sequence ID" value="MFD1605073.1"/>
    <property type="molecule type" value="Genomic_DNA"/>
</dbReference>
<organism evidence="2 3">
    <name type="scientific">Flavobacterium artemisiae</name>
    <dbReference type="NCBI Taxonomy" id="2126556"/>
    <lineage>
        <taxon>Bacteria</taxon>
        <taxon>Pseudomonadati</taxon>
        <taxon>Bacteroidota</taxon>
        <taxon>Flavobacteriia</taxon>
        <taxon>Flavobacteriales</taxon>
        <taxon>Flavobacteriaceae</taxon>
        <taxon>Flavobacterium</taxon>
    </lineage>
</organism>
<feature type="chain" id="PRO_5046322553" description="DUF4251 domain-containing protein" evidence="1">
    <location>
        <begin position="21"/>
        <end position="172"/>
    </location>
</feature>
<feature type="signal peptide" evidence="1">
    <location>
        <begin position="1"/>
        <end position="20"/>
    </location>
</feature>
<protein>
    <recommendedName>
        <fullName evidence="4">DUF4251 domain-containing protein</fullName>
    </recommendedName>
</protein>
<dbReference type="Proteomes" id="UP001597138">
    <property type="component" value="Unassembled WGS sequence"/>
</dbReference>
<keyword evidence="1" id="KW-0732">Signal</keyword>
<keyword evidence="3" id="KW-1185">Reference proteome</keyword>
<evidence type="ECO:0000313" key="2">
    <source>
        <dbReference type="EMBL" id="MFD1605073.1"/>
    </source>
</evidence>
<evidence type="ECO:0008006" key="4">
    <source>
        <dbReference type="Google" id="ProtNLM"/>
    </source>
</evidence>
<sequence length="172" mass="20814">MKNKFFWRLFLLFLPFLMQAQKDSINVEELNQRFMYSIFDVLVKNDRMFCIVVPQEFKLASRDYKIDTAYIYLENHKYLQQTYTSGKLKFKTLVNEKKTSFYIENLITKRKEKIVFMEPCEILFLGILYDPKNKNTGFVFRGKINDYEQDFSLRFARLRNKNMIVLNGSRPF</sequence>
<comment type="caution">
    <text evidence="2">The sequence shown here is derived from an EMBL/GenBank/DDBJ whole genome shotgun (WGS) entry which is preliminary data.</text>
</comment>
<dbReference type="RefSeq" id="WP_379812810.1">
    <property type="nucleotide sequence ID" value="NZ_JBHUDZ010000018.1"/>
</dbReference>
<reference evidence="3" key="1">
    <citation type="journal article" date="2019" name="Int. J. Syst. Evol. Microbiol.">
        <title>The Global Catalogue of Microorganisms (GCM) 10K type strain sequencing project: providing services to taxonomists for standard genome sequencing and annotation.</title>
        <authorList>
            <consortium name="The Broad Institute Genomics Platform"/>
            <consortium name="The Broad Institute Genome Sequencing Center for Infectious Disease"/>
            <person name="Wu L."/>
            <person name="Ma J."/>
        </authorList>
    </citation>
    <scope>NUCLEOTIDE SEQUENCE [LARGE SCALE GENOMIC DNA]</scope>
    <source>
        <strain evidence="3">CCUG 70865</strain>
    </source>
</reference>
<evidence type="ECO:0000256" key="1">
    <source>
        <dbReference type="SAM" id="SignalP"/>
    </source>
</evidence>
<accession>A0ABW4HI63</accession>
<evidence type="ECO:0000313" key="3">
    <source>
        <dbReference type="Proteomes" id="UP001597138"/>
    </source>
</evidence>
<gene>
    <name evidence="2" type="ORF">ACFSC2_20215</name>
</gene>
<name>A0ABW4HI63_9FLAO</name>
<proteinExistence type="predicted"/>